<evidence type="ECO:0000256" key="10">
    <source>
        <dbReference type="ARBA" id="ARBA00022840"/>
    </source>
</evidence>
<keyword evidence="10" id="KW-0067">ATP-binding</keyword>
<keyword evidence="8" id="KW-0547">Nucleotide-binding</keyword>
<sequence>MTNSRERTGAPNSDELLRLIVESATDFAIFSMDLQGNVTSWNKGAERLLGYREEDMIGRSAEVVFTPEDRAAGVPARERAEAAYKGRADDERWHLRSDGSRFWGSGIVMPLADGSGFVKIFRDRTERRAAQERRRESEALFRLLATNVPQLVFRTKGDGGRTWGSPQWIVYTGLSLQDSLGFGWLEAVHPEDREATTAAWRSAQGVGEYYVEHRIRRVPDGSYRWHQTRAKPVPETSGEGDWVGTSTDVHEMRGMQERQRILLAELQHRTRNLLAVIRSIARDTMRMSASLEVFSTEFSGRLGALGRVQGLLARSDGAAICLREIVETELHAHGGGELMGNVDINGPVAMLPAASAQTFTLAIHELATNALKHGALGQASGKLNVTWRIEHLNGAPHLVLDWHESGVAMPPARSVRPGYGTELISAALPYQMGAETELTFGPTGVHCRITTALEREGAQDE</sequence>
<dbReference type="InterPro" id="IPR000700">
    <property type="entry name" value="PAS-assoc_C"/>
</dbReference>
<feature type="domain" description="PAS" evidence="12">
    <location>
        <begin position="13"/>
        <end position="70"/>
    </location>
</feature>
<evidence type="ECO:0000313" key="14">
    <source>
        <dbReference type="EMBL" id="MBR0649248.1"/>
    </source>
</evidence>
<dbReference type="InterPro" id="IPR011102">
    <property type="entry name" value="Sig_transdc_His_kinase_HWE"/>
</dbReference>
<dbReference type="PANTHER" id="PTHR41523:SF7">
    <property type="entry name" value="HISTIDINE KINASE"/>
    <property type="match status" value="1"/>
</dbReference>
<dbReference type="NCBIfam" id="TIGR00229">
    <property type="entry name" value="sensory_box"/>
    <property type="match status" value="2"/>
</dbReference>
<evidence type="ECO:0000256" key="8">
    <source>
        <dbReference type="ARBA" id="ARBA00022741"/>
    </source>
</evidence>
<dbReference type="SUPFAM" id="SSF55785">
    <property type="entry name" value="PYP-like sensor domain (PAS domain)"/>
    <property type="match status" value="2"/>
</dbReference>
<keyword evidence="11" id="KW-0843">Virulence</keyword>
<comment type="caution">
    <text evidence="14">The sequence shown here is derived from an EMBL/GenBank/DDBJ whole genome shotgun (WGS) entry which is preliminary data.</text>
</comment>
<evidence type="ECO:0000256" key="11">
    <source>
        <dbReference type="ARBA" id="ARBA00023026"/>
    </source>
</evidence>
<dbReference type="InterPro" id="IPR036890">
    <property type="entry name" value="HATPase_C_sf"/>
</dbReference>
<evidence type="ECO:0000256" key="7">
    <source>
        <dbReference type="ARBA" id="ARBA00022737"/>
    </source>
</evidence>
<dbReference type="Gene3D" id="3.30.450.20">
    <property type="entry name" value="PAS domain"/>
    <property type="match status" value="2"/>
</dbReference>
<organism evidence="14 15">
    <name type="scientific">Neoroseomonas terrae</name>
    <dbReference type="NCBI Taxonomy" id="424799"/>
    <lineage>
        <taxon>Bacteria</taxon>
        <taxon>Pseudomonadati</taxon>
        <taxon>Pseudomonadota</taxon>
        <taxon>Alphaproteobacteria</taxon>
        <taxon>Acetobacterales</taxon>
        <taxon>Acetobacteraceae</taxon>
        <taxon>Neoroseomonas</taxon>
    </lineage>
</organism>
<evidence type="ECO:0000256" key="3">
    <source>
        <dbReference type="ARBA" id="ARBA00022553"/>
    </source>
</evidence>
<dbReference type="CDD" id="cd00130">
    <property type="entry name" value="PAS"/>
    <property type="match status" value="2"/>
</dbReference>
<keyword evidence="5" id="KW-0288">FMN</keyword>
<evidence type="ECO:0000256" key="9">
    <source>
        <dbReference type="ARBA" id="ARBA00022777"/>
    </source>
</evidence>
<accession>A0ABS5EDZ1</accession>
<dbReference type="SMART" id="SM00911">
    <property type="entry name" value="HWE_HK"/>
    <property type="match status" value="1"/>
</dbReference>
<dbReference type="Pfam" id="PF13426">
    <property type="entry name" value="PAS_9"/>
    <property type="match status" value="1"/>
</dbReference>
<dbReference type="PROSITE" id="PS50113">
    <property type="entry name" value="PAC"/>
    <property type="match status" value="1"/>
</dbReference>
<keyword evidence="9" id="KW-0418">Kinase</keyword>
<dbReference type="PANTHER" id="PTHR41523">
    <property type="entry name" value="TWO-COMPONENT SYSTEM SENSOR PROTEIN"/>
    <property type="match status" value="1"/>
</dbReference>
<dbReference type="EMBL" id="JAAEDI010000005">
    <property type="protein sequence ID" value="MBR0649248.1"/>
    <property type="molecule type" value="Genomic_DNA"/>
</dbReference>
<keyword evidence="15" id="KW-1185">Reference proteome</keyword>
<dbReference type="EC" id="2.7.13.3" evidence="2"/>
<keyword evidence="6" id="KW-0808">Transferase</keyword>
<dbReference type="PROSITE" id="PS50112">
    <property type="entry name" value="PAS"/>
    <property type="match status" value="1"/>
</dbReference>
<evidence type="ECO:0000256" key="2">
    <source>
        <dbReference type="ARBA" id="ARBA00012438"/>
    </source>
</evidence>
<evidence type="ECO:0000259" key="12">
    <source>
        <dbReference type="PROSITE" id="PS50112"/>
    </source>
</evidence>
<feature type="domain" description="PAC" evidence="13">
    <location>
        <begin position="209"/>
        <end position="261"/>
    </location>
</feature>
<protein>
    <recommendedName>
        <fullName evidence="2">histidine kinase</fullName>
        <ecNumber evidence="2">2.7.13.3</ecNumber>
    </recommendedName>
</protein>
<reference evidence="15" key="1">
    <citation type="journal article" date="2021" name="Syst. Appl. Microbiol.">
        <title>Roseomonas hellenica sp. nov., isolated from roots of wild-growing Alkanna tinctoria.</title>
        <authorList>
            <person name="Rat A."/>
            <person name="Naranjo H.D."/>
            <person name="Lebbe L."/>
            <person name="Cnockaert M."/>
            <person name="Krigas N."/>
            <person name="Grigoriadou K."/>
            <person name="Maloupa E."/>
            <person name="Willems A."/>
        </authorList>
    </citation>
    <scope>NUCLEOTIDE SEQUENCE [LARGE SCALE GENOMIC DNA]</scope>
    <source>
        <strain evidence="15">LMG 31159</strain>
    </source>
</reference>
<evidence type="ECO:0000259" key="13">
    <source>
        <dbReference type="PROSITE" id="PS50113"/>
    </source>
</evidence>
<dbReference type="Pfam" id="PF08447">
    <property type="entry name" value="PAS_3"/>
    <property type="match status" value="1"/>
</dbReference>
<evidence type="ECO:0000256" key="6">
    <source>
        <dbReference type="ARBA" id="ARBA00022679"/>
    </source>
</evidence>
<dbReference type="InterPro" id="IPR013655">
    <property type="entry name" value="PAS_fold_3"/>
</dbReference>
<dbReference type="SMART" id="SM00091">
    <property type="entry name" value="PAS"/>
    <property type="match status" value="2"/>
</dbReference>
<comment type="catalytic activity">
    <reaction evidence="1">
        <text>ATP + protein L-histidine = ADP + protein N-phospho-L-histidine.</text>
        <dbReference type="EC" id="2.7.13.3"/>
    </reaction>
</comment>
<dbReference type="InterPro" id="IPR035965">
    <property type="entry name" value="PAS-like_dom_sf"/>
</dbReference>
<evidence type="ECO:0000313" key="15">
    <source>
        <dbReference type="Proteomes" id="UP000698752"/>
    </source>
</evidence>
<name>A0ABS5EDZ1_9PROT</name>
<keyword evidence="7" id="KW-0677">Repeat</keyword>
<keyword evidence="3" id="KW-0597">Phosphoprotein</keyword>
<dbReference type="Proteomes" id="UP000698752">
    <property type="component" value="Unassembled WGS sequence"/>
</dbReference>
<evidence type="ECO:0000256" key="5">
    <source>
        <dbReference type="ARBA" id="ARBA00022643"/>
    </source>
</evidence>
<evidence type="ECO:0000256" key="4">
    <source>
        <dbReference type="ARBA" id="ARBA00022630"/>
    </source>
</evidence>
<gene>
    <name evidence="14" type="ORF">GXW78_06215</name>
</gene>
<dbReference type="Gene3D" id="3.30.565.10">
    <property type="entry name" value="Histidine kinase-like ATPase, C-terminal domain"/>
    <property type="match status" value="1"/>
</dbReference>
<evidence type="ECO:0000256" key="1">
    <source>
        <dbReference type="ARBA" id="ARBA00000085"/>
    </source>
</evidence>
<keyword evidence="4" id="KW-0285">Flavoprotein</keyword>
<dbReference type="InterPro" id="IPR000014">
    <property type="entry name" value="PAS"/>
</dbReference>
<dbReference type="Pfam" id="PF07536">
    <property type="entry name" value="HWE_HK"/>
    <property type="match status" value="1"/>
</dbReference>
<dbReference type="RefSeq" id="WP_211867041.1">
    <property type="nucleotide sequence ID" value="NZ_JAAEDI010000005.1"/>
</dbReference>
<proteinExistence type="predicted"/>